<dbReference type="AlphaFoldDB" id="U3GY77"/>
<dbReference type="EMBL" id="CP006365">
    <property type="protein sequence ID" value="AGU15131.1"/>
    <property type="molecule type" value="Genomic_DNA"/>
</dbReference>
<gene>
    <name evidence="1" type="ORF">CARG_04965</name>
</gene>
<organism evidence="1 2">
    <name type="scientific">Corynebacterium argentoratense DSM 44202</name>
    <dbReference type="NCBI Taxonomy" id="1348662"/>
    <lineage>
        <taxon>Bacteria</taxon>
        <taxon>Bacillati</taxon>
        <taxon>Actinomycetota</taxon>
        <taxon>Actinomycetes</taxon>
        <taxon>Mycobacteriales</taxon>
        <taxon>Corynebacteriaceae</taxon>
        <taxon>Corynebacterium</taxon>
    </lineage>
</organism>
<evidence type="ECO:0000313" key="1">
    <source>
        <dbReference type="EMBL" id="AGU15131.1"/>
    </source>
</evidence>
<accession>U3GY77</accession>
<dbReference type="STRING" id="1348662.CARG_04965"/>
<proteinExistence type="predicted"/>
<evidence type="ECO:0000313" key="2">
    <source>
        <dbReference type="Proteomes" id="UP000016943"/>
    </source>
</evidence>
<dbReference type="Proteomes" id="UP000016943">
    <property type="component" value="Chromosome"/>
</dbReference>
<keyword evidence="2" id="KW-1185">Reference proteome</keyword>
<dbReference type="OrthoDB" id="4412029at2"/>
<sequence>MIPDFVNVDDLAQQLESGNVAVDLDPSLASGIDPVEIKNEISPLAEGSPVGDIGVVYLDQTPGMTADLRDIAQELSTKAPQDIIIVRAPGSGAVVSDAYSRADLETAQRALLSHPELSTGLQAFIDTLSHQSTPWPLINACIAVAAALVTSAAFTWERLRDSTN</sequence>
<name>U3GY77_9CORY</name>
<dbReference type="Pfam" id="PF20381">
    <property type="entry name" value="Rv1476"/>
    <property type="match status" value="1"/>
</dbReference>
<dbReference type="RefSeq" id="WP_020976283.1">
    <property type="nucleotide sequence ID" value="NC_022198.1"/>
</dbReference>
<dbReference type="PATRIC" id="fig|1348662.3.peg.975"/>
<reference evidence="1 2" key="1">
    <citation type="journal article" date="2013" name="Genome Announc.">
        <title>Whole-Genome Sequence of the Clinical Strain Corynebacterium argentoratense DSM 44202, Isolated from a Human Throat Specimen.</title>
        <authorList>
            <person name="Bomholt C."/>
            <person name="Glaub A."/>
            <person name="Gravermann K."/>
            <person name="Albersmeier A."/>
            <person name="Brinkrolf K."/>
            <person name="Ruckert C."/>
            <person name="Tauch A."/>
        </authorList>
    </citation>
    <scope>NUCLEOTIDE SEQUENCE [LARGE SCALE GENOMIC DNA]</scope>
    <source>
        <strain evidence="1">DSM 44202</strain>
    </source>
</reference>
<protein>
    <submittedName>
        <fullName evidence="1">Uncharacterized protein</fullName>
    </submittedName>
</protein>
<dbReference type="HOGENOM" id="CLU_112366_1_0_11"/>
<dbReference type="eggNOG" id="ENOG5031GYN">
    <property type="taxonomic scope" value="Bacteria"/>
</dbReference>
<dbReference type="InterPro" id="IPR046498">
    <property type="entry name" value="Rv1476-like"/>
</dbReference>
<dbReference type="KEGG" id="caz:CARG_04965"/>
<dbReference type="GeneID" id="78249776"/>